<comment type="catalytic activity">
    <reaction evidence="11">
        <text>(R)-malate + A = oxaloacetate + AH2</text>
        <dbReference type="Rhea" id="RHEA:67460"/>
        <dbReference type="ChEBI" id="CHEBI:13193"/>
        <dbReference type="ChEBI" id="CHEBI:15588"/>
        <dbReference type="ChEBI" id="CHEBI:16452"/>
        <dbReference type="ChEBI" id="CHEBI:17499"/>
    </reaction>
    <physiologicalReaction direction="left-to-right" evidence="11">
        <dbReference type="Rhea" id="RHEA:67461"/>
    </physiologicalReaction>
</comment>
<dbReference type="Gene3D" id="1.10.45.10">
    <property type="entry name" value="Vanillyl-alcohol Oxidase, Chain A, domain 4"/>
    <property type="match status" value="1"/>
</dbReference>
<dbReference type="FunFam" id="3.30.70.2740:FF:000002">
    <property type="entry name" value="D-2-hydroxyglutarate dehydrogenase mitochondrial"/>
    <property type="match status" value="1"/>
</dbReference>
<dbReference type="WBParaSite" id="BXY_1562500.1">
    <property type="protein sequence ID" value="BXY_1562500.1"/>
    <property type="gene ID" value="BXY_1562500"/>
</dbReference>
<dbReference type="Gene3D" id="3.30.465.10">
    <property type="match status" value="1"/>
</dbReference>
<evidence type="ECO:0000259" key="15">
    <source>
        <dbReference type="PROSITE" id="PS51387"/>
    </source>
</evidence>
<dbReference type="SUPFAM" id="SSF56112">
    <property type="entry name" value="Protein kinase-like (PK-like)"/>
    <property type="match status" value="1"/>
</dbReference>
<feature type="domain" description="FAD-binding PCMH-type" evidence="15">
    <location>
        <begin position="509"/>
        <end position="690"/>
    </location>
</feature>
<sequence length="935" mass="104009">MPPKRGPAARKLHDSLPPKTEIPCKIYSPLVITKEIGKGGFGRIYSGKTKDTKEDVAIKVEQNGSGGLFVEFQIFRSFLSEKDLNEYKKQKRLQFLGLPHFVAWGVFTHKGTELRFVAMPLYTGSLQEYINKKSGKVLDVDECKEIVPTVCDAYDYLHSKDIVHADLKAENLMFSKPYPNRLDRLTLIDFGMCGRRSHEIIDQPDKGKAHNGTALFTSTDAHRGCAPSYRADYEILGHNLLAWLAGVQNVPWNNIITKLDQVHSLKSKIIDSKGEIQKLVGSPEAASLVYEVYQVAKKTNYKDKVDSSKIKRLVSSIKSPKKSVTTPKSKKKSSAEQESPSSSAIVIPSSPPRPITPRKTKKSASEQPEISLEAQRRAQAEEREARAKRRNRVDAIPEEEEIENRKRRSEEPEDSGESKRSKVENKPKSPAKKAKKANSLMIHRSSLLNPKNFREICKKSRFSSHKTADRGDFGRLEDKDLSAFERICGSNNVLKDDLDPYNIDFVKWYKGKSSCVLTPESSEQISALLRHCHDRKLAICPQAGNTGLVGGSVPVHDEVIISIKKLRTHYNLDQNSGILECDAGFVLQELDEKLAQDGFMMPIDLGAKGSCLIGGNIATNAGGVRLVRYGSLNANVLSLQVAIPDAQGTLLQLGAPLRKDNSDLKLQQLFIGSEGQLGLITRCAILVPPKPKSVQLAFLGTKSFADCCAVLRACKKMLGEILSSFELMDSESMRCVQENVALESVLDSKPAFNLLIETSGSNPDHDAEKMENLLSHCMDTGLATDGVMAQSGKDSELFWKIRENASLALNLDGYVYKHDVSLPLAHFYELSEVIRDRLKGSKAKRVVTFGHLGDGNSHLNVTAEQFDQEVYDRLYPFIYDWTASHNGSISAEHGIGRLKRTHHHKLVDKTKQAINSEIKKAFDPKGILSPYKMID</sequence>
<evidence type="ECO:0000256" key="6">
    <source>
        <dbReference type="ARBA" id="ARBA00022840"/>
    </source>
</evidence>
<dbReference type="InterPro" id="IPR006094">
    <property type="entry name" value="Oxid_FAD_bind_N"/>
</dbReference>
<evidence type="ECO:0000256" key="7">
    <source>
        <dbReference type="ARBA" id="ARBA00023002"/>
    </source>
</evidence>
<evidence type="ECO:0000256" key="3">
    <source>
        <dbReference type="ARBA" id="ARBA00022630"/>
    </source>
</evidence>
<feature type="compositionally biased region" description="Low complexity" evidence="13">
    <location>
        <begin position="336"/>
        <end position="348"/>
    </location>
</feature>
<evidence type="ECO:0000313" key="16">
    <source>
        <dbReference type="Proteomes" id="UP000095284"/>
    </source>
</evidence>
<dbReference type="eggNOG" id="KOG1164">
    <property type="taxonomic scope" value="Eukaryota"/>
</dbReference>
<dbReference type="InterPro" id="IPR004113">
    <property type="entry name" value="FAD-bd_oxidored_4_C"/>
</dbReference>
<evidence type="ECO:0000256" key="5">
    <source>
        <dbReference type="ARBA" id="ARBA00022827"/>
    </source>
</evidence>
<comment type="function">
    <text evidence="10">Catalyzes the oxidation of D-2-hydroxyglutarate (D-2-HG) to alpha-ketoglutarate. Also catalyzes the oxidation of other D-2-hydroxyacids, such as D-malate (D-MAL) and D-lactate (D-LAC). Exhibits high activities towards D-2-HG and D-MAL but a very weak activity towards D-LAC.</text>
</comment>
<dbReference type="Gene3D" id="3.30.70.2740">
    <property type="match status" value="1"/>
</dbReference>
<dbReference type="PROSITE" id="PS00107">
    <property type="entry name" value="PROTEIN_KINASE_ATP"/>
    <property type="match status" value="1"/>
</dbReference>
<evidence type="ECO:0000256" key="2">
    <source>
        <dbReference type="ARBA" id="ARBA00008000"/>
    </source>
</evidence>
<evidence type="ECO:0000256" key="13">
    <source>
        <dbReference type="SAM" id="MobiDB-lite"/>
    </source>
</evidence>
<evidence type="ECO:0000259" key="14">
    <source>
        <dbReference type="PROSITE" id="PS50011"/>
    </source>
</evidence>
<dbReference type="GO" id="GO:0071949">
    <property type="term" value="F:FAD binding"/>
    <property type="evidence" value="ECO:0007669"/>
    <property type="project" value="InterPro"/>
</dbReference>
<dbReference type="Proteomes" id="UP000095284">
    <property type="component" value="Unplaced"/>
</dbReference>
<dbReference type="InterPro" id="IPR016171">
    <property type="entry name" value="Vanillyl_alc_oxidase_C-sub2"/>
</dbReference>
<dbReference type="InterPro" id="IPR016167">
    <property type="entry name" value="FAD-bd_PCMH_sub1"/>
</dbReference>
<dbReference type="Pfam" id="PF00069">
    <property type="entry name" value="Pkinase"/>
    <property type="match status" value="1"/>
</dbReference>
<dbReference type="PANTHER" id="PTHR43716:SF1">
    <property type="entry name" value="D-2-HYDROXYGLUTARATE DEHYDROGENASE, MITOCHONDRIAL"/>
    <property type="match status" value="1"/>
</dbReference>
<comment type="similarity">
    <text evidence="2">Belongs to the FAD-binding oxidoreductase/transferase type 4 family.</text>
</comment>
<organism evidence="16 17">
    <name type="scientific">Bursaphelenchus xylophilus</name>
    <name type="common">Pinewood nematode worm</name>
    <name type="synonym">Aphelenchoides xylophilus</name>
    <dbReference type="NCBI Taxonomy" id="6326"/>
    <lineage>
        <taxon>Eukaryota</taxon>
        <taxon>Metazoa</taxon>
        <taxon>Ecdysozoa</taxon>
        <taxon>Nematoda</taxon>
        <taxon>Chromadorea</taxon>
        <taxon>Rhabditida</taxon>
        <taxon>Tylenchina</taxon>
        <taxon>Tylenchomorpha</taxon>
        <taxon>Aphelenchoidea</taxon>
        <taxon>Aphelenchoididae</taxon>
        <taxon>Bursaphelenchus</taxon>
    </lineage>
</organism>
<dbReference type="AlphaFoldDB" id="A0A1I7SRG1"/>
<dbReference type="InterPro" id="IPR016166">
    <property type="entry name" value="FAD-bd_PCMH"/>
</dbReference>
<feature type="compositionally biased region" description="Low complexity" evidence="13">
    <location>
        <begin position="317"/>
        <end position="327"/>
    </location>
</feature>
<dbReference type="Pfam" id="PF02913">
    <property type="entry name" value="FAD-oxidase_C"/>
    <property type="match status" value="1"/>
</dbReference>
<dbReference type="GO" id="GO:0005739">
    <property type="term" value="C:mitochondrion"/>
    <property type="evidence" value="ECO:0007669"/>
    <property type="project" value="TreeGrafter"/>
</dbReference>
<evidence type="ECO:0000256" key="1">
    <source>
        <dbReference type="ARBA" id="ARBA00001974"/>
    </source>
</evidence>
<dbReference type="GO" id="GO:0051990">
    <property type="term" value="F:(R)-2-hydroxyglutarate dehydrogenase activity"/>
    <property type="evidence" value="ECO:0007669"/>
    <property type="project" value="UniProtKB-EC"/>
</dbReference>
<dbReference type="GO" id="GO:0005524">
    <property type="term" value="F:ATP binding"/>
    <property type="evidence" value="ECO:0007669"/>
    <property type="project" value="UniProtKB-UniRule"/>
</dbReference>
<dbReference type="PANTHER" id="PTHR43716">
    <property type="entry name" value="D-2-HYDROXYGLUTARATE DEHYDROGENASE, MITOCHONDRIAL"/>
    <property type="match status" value="1"/>
</dbReference>
<feature type="compositionally biased region" description="Basic and acidic residues" evidence="13">
    <location>
        <begin position="374"/>
        <end position="385"/>
    </location>
</feature>
<dbReference type="Gene3D" id="3.30.70.2190">
    <property type="match status" value="1"/>
</dbReference>
<evidence type="ECO:0000313" key="17">
    <source>
        <dbReference type="WBParaSite" id="BXY_1562500.1"/>
    </source>
</evidence>
<feature type="compositionally biased region" description="Basic and acidic residues" evidence="13">
    <location>
        <begin position="416"/>
        <end position="427"/>
    </location>
</feature>
<evidence type="ECO:0000256" key="12">
    <source>
        <dbReference type="PROSITE-ProRule" id="PRU10141"/>
    </source>
</evidence>
<dbReference type="SUPFAM" id="SSF55103">
    <property type="entry name" value="FAD-linked oxidases, C-terminal domain"/>
    <property type="match status" value="1"/>
</dbReference>
<evidence type="ECO:0000256" key="9">
    <source>
        <dbReference type="ARBA" id="ARBA00039639"/>
    </source>
</evidence>
<dbReference type="Gene3D" id="3.30.43.10">
    <property type="entry name" value="Uridine Diphospho-n-acetylenolpyruvylglucosamine Reductase, domain 2"/>
    <property type="match status" value="1"/>
</dbReference>
<dbReference type="Gene3D" id="1.10.510.10">
    <property type="entry name" value="Transferase(Phosphotransferase) domain 1"/>
    <property type="match status" value="1"/>
</dbReference>
<comment type="cofactor">
    <cofactor evidence="1">
        <name>FAD</name>
        <dbReference type="ChEBI" id="CHEBI:57692"/>
    </cofactor>
</comment>
<evidence type="ECO:0000256" key="4">
    <source>
        <dbReference type="ARBA" id="ARBA00022741"/>
    </source>
</evidence>
<keyword evidence="5" id="KW-0274">FAD</keyword>
<evidence type="ECO:0000256" key="8">
    <source>
        <dbReference type="ARBA" id="ARBA00039003"/>
    </source>
</evidence>
<keyword evidence="6 12" id="KW-0067">ATP-binding</keyword>
<reference evidence="17" key="1">
    <citation type="submission" date="2016-11" db="UniProtKB">
        <authorList>
            <consortium name="WormBaseParasite"/>
        </authorList>
    </citation>
    <scope>IDENTIFICATION</scope>
</reference>
<dbReference type="InterPro" id="IPR016164">
    <property type="entry name" value="FAD-linked_Oxase-like_C"/>
</dbReference>
<dbReference type="GO" id="GO:0004672">
    <property type="term" value="F:protein kinase activity"/>
    <property type="evidence" value="ECO:0007669"/>
    <property type="project" value="InterPro"/>
</dbReference>
<dbReference type="InterPro" id="IPR000719">
    <property type="entry name" value="Prot_kinase_dom"/>
</dbReference>
<dbReference type="SMART" id="SM00220">
    <property type="entry name" value="S_TKc"/>
    <property type="match status" value="1"/>
</dbReference>
<keyword evidence="7" id="KW-0560">Oxidoreductase</keyword>
<protein>
    <recommendedName>
        <fullName evidence="9">D-2-hydroxyglutarate dehydrogenase, mitochondrial</fullName>
        <ecNumber evidence="8">1.1.99.39</ecNumber>
    </recommendedName>
</protein>
<dbReference type="InterPro" id="IPR008271">
    <property type="entry name" value="Ser/Thr_kinase_AS"/>
</dbReference>
<keyword evidence="3" id="KW-0285">Flavoprotein</keyword>
<evidence type="ECO:0000256" key="10">
    <source>
        <dbReference type="ARBA" id="ARBA00045410"/>
    </source>
</evidence>
<dbReference type="FunFam" id="3.30.70.2190:FF:000001">
    <property type="entry name" value="D-2-hydroxyglutarate dehydrogenase mitochondrial"/>
    <property type="match status" value="1"/>
</dbReference>
<dbReference type="InterPro" id="IPR017441">
    <property type="entry name" value="Protein_kinase_ATP_BS"/>
</dbReference>
<dbReference type="PROSITE" id="PS51387">
    <property type="entry name" value="FAD_PCMH"/>
    <property type="match status" value="1"/>
</dbReference>
<dbReference type="Pfam" id="PF01565">
    <property type="entry name" value="FAD_binding_4"/>
    <property type="match status" value="1"/>
</dbReference>
<dbReference type="FunFam" id="3.30.43.10:FF:000011">
    <property type="entry name" value="D-lactate dehydrogenase (Cytochrome)"/>
    <property type="match status" value="1"/>
</dbReference>
<feature type="region of interest" description="Disordered" evidence="13">
    <location>
        <begin position="317"/>
        <end position="445"/>
    </location>
</feature>
<dbReference type="SUPFAM" id="SSF56176">
    <property type="entry name" value="FAD-binding/transporter-associated domain-like"/>
    <property type="match status" value="1"/>
</dbReference>
<dbReference type="PROSITE" id="PS00108">
    <property type="entry name" value="PROTEIN_KINASE_ST"/>
    <property type="match status" value="1"/>
</dbReference>
<evidence type="ECO:0000256" key="11">
    <source>
        <dbReference type="ARBA" id="ARBA00049267"/>
    </source>
</evidence>
<dbReference type="PROSITE" id="PS50011">
    <property type="entry name" value="PROTEIN_KINASE_DOM"/>
    <property type="match status" value="1"/>
</dbReference>
<dbReference type="InterPro" id="IPR036318">
    <property type="entry name" value="FAD-bd_PCMH-like_sf"/>
</dbReference>
<dbReference type="InterPro" id="IPR051264">
    <property type="entry name" value="FAD-oxidored/transferase_4"/>
</dbReference>
<feature type="domain" description="Protein kinase" evidence="14">
    <location>
        <begin position="30"/>
        <end position="317"/>
    </location>
</feature>
<dbReference type="InterPro" id="IPR016169">
    <property type="entry name" value="FAD-bd_PCMH_sub2"/>
</dbReference>
<dbReference type="EC" id="1.1.99.39" evidence="8"/>
<name>A0A1I7SRG1_BURXY</name>
<accession>A0A1I7SRG1</accession>
<keyword evidence="4 12" id="KW-0547">Nucleotide-binding</keyword>
<feature type="binding site" evidence="12">
    <location>
        <position position="59"/>
    </location>
    <ligand>
        <name>ATP</name>
        <dbReference type="ChEBI" id="CHEBI:30616"/>
    </ligand>
</feature>
<proteinExistence type="inferred from homology"/>
<dbReference type="InterPro" id="IPR011009">
    <property type="entry name" value="Kinase-like_dom_sf"/>
</dbReference>